<feature type="compositionally biased region" description="Pro residues" evidence="1">
    <location>
        <begin position="125"/>
        <end position="134"/>
    </location>
</feature>
<proteinExistence type="predicted"/>
<reference evidence="2" key="1">
    <citation type="submission" date="2024-03" db="EMBL/GenBank/DDBJ databases">
        <title>Diverse circular DNA viruses in blood, oral, and fecal samples of captive lemurs.</title>
        <authorList>
            <person name="Paietta E.N."/>
            <person name="Kraberger S."/>
            <person name="Lund M.C."/>
            <person name="Custer J.M."/>
            <person name="Vargas K.M."/>
            <person name="Ehmke E.E."/>
            <person name="Yoder A.D."/>
            <person name="Varsani A."/>
        </authorList>
    </citation>
    <scope>NUCLEOTIDE SEQUENCE</scope>
    <source>
        <strain evidence="2">Duke_27FS_18</strain>
        <strain evidence="3">Duke_29_41</strain>
    </source>
</reference>
<evidence type="ECO:0000313" key="2">
    <source>
        <dbReference type="EMBL" id="XCD07348.1"/>
    </source>
</evidence>
<protein>
    <submittedName>
        <fullName evidence="2">Uncharacterized protein</fullName>
    </submittedName>
</protein>
<sequence length="134" mass="14971">MKFATQWNVQHKVQEHFVGDDDVAVPDLAYSIKELRERFVLETEILRAQARKPANYLFPDVGDDENRENEAFDSPAVEYSHGADLVDLSTDRDRIRSAVRRVKDSRTAAARAQGSKASETSTPKDAPPTPVSGE</sequence>
<feature type="region of interest" description="Disordered" evidence="1">
    <location>
        <begin position="98"/>
        <end position="134"/>
    </location>
</feature>
<name>A0AAU8B604_9VIRU</name>
<evidence type="ECO:0000313" key="3">
    <source>
        <dbReference type="EMBL" id="XCD08175.1"/>
    </source>
</evidence>
<evidence type="ECO:0000256" key="1">
    <source>
        <dbReference type="SAM" id="MobiDB-lite"/>
    </source>
</evidence>
<dbReference type="EMBL" id="PP511866">
    <property type="protein sequence ID" value="XCD08175.1"/>
    <property type="molecule type" value="Genomic_DNA"/>
</dbReference>
<organism evidence="2">
    <name type="scientific">Dulem virus 191</name>
    <dbReference type="NCBI Taxonomy" id="3145668"/>
    <lineage>
        <taxon>Viruses</taxon>
        <taxon>Monodnaviria</taxon>
        <taxon>Sangervirae</taxon>
        <taxon>Phixviricota</taxon>
        <taxon>Malgrandaviricetes</taxon>
        <taxon>Petitvirales</taxon>
        <taxon>Microviridae</taxon>
        <taxon>Microvirus</taxon>
    </lineage>
</organism>
<feature type="region of interest" description="Disordered" evidence="1">
    <location>
        <begin position="56"/>
        <end position="85"/>
    </location>
</feature>
<dbReference type="EMBL" id="PP511786">
    <property type="protein sequence ID" value="XCD07348.1"/>
    <property type="molecule type" value="Genomic_DNA"/>
</dbReference>
<accession>A0AAU8B604</accession>